<gene>
    <name evidence="1" type="ORF">BGZ95_005643</name>
</gene>
<evidence type="ECO:0000313" key="2">
    <source>
        <dbReference type="Proteomes" id="UP001194580"/>
    </source>
</evidence>
<protein>
    <submittedName>
        <fullName evidence="1">Uncharacterized protein</fullName>
    </submittedName>
</protein>
<accession>A0AAD4H167</accession>
<organism evidence="1 2">
    <name type="scientific">Linnemannia exigua</name>
    <dbReference type="NCBI Taxonomy" id="604196"/>
    <lineage>
        <taxon>Eukaryota</taxon>
        <taxon>Fungi</taxon>
        <taxon>Fungi incertae sedis</taxon>
        <taxon>Mucoromycota</taxon>
        <taxon>Mortierellomycotina</taxon>
        <taxon>Mortierellomycetes</taxon>
        <taxon>Mortierellales</taxon>
        <taxon>Mortierellaceae</taxon>
        <taxon>Linnemannia</taxon>
    </lineage>
</organism>
<dbReference type="EMBL" id="JAAAIL010002605">
    <property type="protein sequence ID" value="KAG0255892.1"/>
    <property type="molecule type" value="Genomic_DNA"/>
</dbReference>
<keyword evidence="2" id="KW-1185">Reference proteome</keyword>
<dbReference type="Proteomes" id="UP001194580">
    <property type="component" value="Unassembled WGS sequence"/>
</dbReference>
<proteinExistence type="predicted"/>
<dbReference type="AlphaFoldDB" id="A0AAD4H167"/>
<sequence length="161" mass="18263">MYFFISILQVMDNVVGQKPLQEQERDLAVLPPTYTKKREKLATDAPNAIATRAAHAELSSKSINTALTLDAIDSAQNVRRGARQACREFEGGKWRLRDLRDQEIRTKRVYATLATEQRSNAKEAVIKDLKNKVKPTSPPSTPKHPHPSLARGMWLLSYYME</sequence>
<reference evidence="1" key="1">
    <citation type="journal article" date="2020" name="Fungal Divers.">
        <title>Resolving the Mortierellaceae phylogeny through synthesis of multi-gene phylogenetics and phylogenomics.</title>
        <authorList>
            <person name="Vandepol N."/>
            <person name="Liber J."/>
            <person name="Desiro A."/>
            <person name="Na H."/>
            <person name="Kennedy M."/>
            <person name="Barry K."/>
            <person name="Grigoriev I.V."/>
            <person name="Miller A.N."/>
            <person name="O'Donnell K."/>
            <person name="Stajich J.E."/>
            <person name="Bonito G."/>
        </authorList>
    </citation>
    <scope>NUCLEOTIDE SEQUENCE</scope>
    <source>
        <strain evidence="1">NRRL 28262</strain>
    </source>
</reference>
<name>A0AAD4H167_9FUNG</name>
<comment type="caution">
    <text evidence="1">The sequence shown here is derived from an EMBL/GenBank/DDBJ whole genome shotgun (WGS) entry which is preliminary data.</text>
</comment>
<evidence type="ECO:0000313" key="1">
    <source>
        <dbReference type="EMBL" id="KAG0255892.1"/>
    </source>
</evidence>